<dbReference type="Proteomes" id="UP000293912">
    <property type="component" value="Chromosome"/>
</dbReference>
<evidence type="ECO:0000256" key="1">
    <source>
        <dbReference type="SAM" id="MobiDB-lite"/>
    </source>
</evidence>
<dbReference type="EMBL" id="CP037867">
    <property type="protein sequence ID" value="QBM27691.1"/>
    <property type="molecule type" value="Genomic_DNA"/>
</dbReference>
<dbReference type="KEGG" id="hpse:HPF_08345"/>
<accession>A0A4P6X1X9</accession>
<dbReference type="RefSeq" id="WP_133156302.1">
    <property type="nucleotide sequence ID" value="NZ_CP037867.1"/>
</dbReference>
<sequence length="185" mass="20698">MTTTTFGYDPAQDRIWMRVHDQDVTLWLTRRMVRSILGPILKVFEESTPGQQGGAAPRARASIEHQLSLHEAAPGQRPAQIRAGREQPGQESDPQRRLCTRITTQAAPQGVTLNFETGAGPLVLRLSRKGTHLWYRGLALVLPQTHWNLPEPLPEWLQEPMTPAAVRDLLDRPLPPDLDKPASGR</sequence>
<evidence type="ECO:0000313" key="2">
    <source>
        <dbReference type="EMBL" id="QBM27691.1"/>
    </source>
</evidence>
<keyword evidence="3" id="KW-1185">Reference proteome</keyword>
<dbReference type="AlphaFoldDB" id="A0A4P6X1X9"/>
<reference evidence="2 3" key="1">
    <citation type="submission" date="2019-03" db="EMBL/GenBank/DDBJ databases">
        <authorList>
            <person name="Sebastian G."/>
            <person name="Baumann P."/>
            <person name="Ruckert C."/>
            <person name="Kalinowski J."/>
            <person name="Nebel B."/>
            <person name="Takors R."/>
            <person name="Blombach B."/>
        </authorList>
    </citation>
    <scope>NUCLEOTIDE SEQUENCE [LARGE SCALE GENOMIC DNA]</scope>
    <source>
        <strain evidence="2 3">DSM 1084</strain>
    </source>
</reference>
<proteinExistence type="predicted"/>
<gene>
    <name evidence="2" type="ORF">HPF_08345</name>
</gene>
<name>A0A4P6X1X9_HYDPS</name>
<protein>
    <submittedName>
        <fullName evidence="2">Uncharacterized protein</fullName>
    </submittedName>
</protein>
<organism evidence="2 3">
    <name type="scientific">Hydrogenophaga pseudoflava</name>
    <name type="common">Pseudomonas carboxydoflava</name>
    <dbReference type="NCBI Taxonomy" id="47421"/>
    <lineage>
        <taxon>Bacteria</taxon>
        <taxon>Pseudomonadati</taxon>
        <taxon>Pseudomonadota</taxon>
        <taxon>Betaproteobacteria</taxon>
        <taxon>Burkholderiales</taxon>
        <taxon>Comamonadaceae</taxon>
        <taxon>Hydrogenophaga</taxon>
    </lineage>
</organism>
<evidence type="ECO:0000313" key="3">
    <source>
        <dbReference type="Proteomes" id="UP000293912"/>
    </source>
</evidence>
<feature type="region of interest" description="Disordered" evidence="1">
    <location>
        <begin position="71"/>
        <end position="96"/>
    </location>
</feature>